<dbReference type="Proteomes" id="UP000887565">
    <property type="component" value="Unplaced"/>
</dbReference>
<evidence type="ECO:0000313" key="1">
    <source>
        <dbReference type="Proteomes" id="UP000887565"/>
    </source>
</evidence>
<evidence type="ECO:0000313" key="2">
    <source>
        <dbReference type="WBParaSite" id="nRc.2.0.1.t20894-RA"/>
    </source>
</evidence>
<accession>A0A915J513</accession>
<reference evidence="2" key="1">
    <citation type="submission" date="2022-11" db="UniProtKB">
        <authorList>
            <consortium name="WormBaseParasite"/>
        </authorList>
    </citation>
    <scope>IDENTIFICATION</scope>
</reference>
<dbReference type="AlphaFoldDB" id="A0A915J513"/>
<organism evidence="1 2">
    <name type="scientific">Romanomermis culicivorax</name>
    <name type="common">Nematode worm</name>
    <dbReference type="NCBI Taxonomy" id="13658"/>
    <lineage>
        <taxon>Eukaryota</taxon>
        <taxon>Metazoa</taxon>
        <taxon>Ecdysozoa</taxon>
        <taxon>Nematoda</taxon>
        <taxon>Enoplea</taxon>
        <taxon>Dorylaimia</taxon>
        <taxon>Mermithida</taxon>
        <taxon>Mermithoidea</taxon>
        <taxon>Mermithidae</taxon>
        <taxon>Romanomermis</taxon>
    </lineage>
</organism>
<sequence length="230" mass="26255">MHNMGKVFRRQQNTRIFLAQQIADGARGKFKLGKTILNYRIRSNQEDFDRVRSSRTAFRKQRRAVSCKIIEKCRPTCLLIKISSMGTASHLAKYVMLEMKKTQYWNGSIINQIPNVGIISNGQTAYYDSSVTSDRNQTLKCLVEQTNEQKRQRQYECQSNLCTFKPLQRFLEELTDSICSNVTTIISKKSFPLALSPVITITGKPEDLTVDLSSFVSLKSSERSPVCHIS</sequence>
<proteinExistence type="predicted"/>
<name>A0A915J513_ROMCU</name>
<protein>
    <submittedName>
        <fullName evidence="2">Uncharacterized protein</fullName>
    </submittedName>
</protein>
<keyword evidence="1" id="KW-1185">Reference proteome</keyword>
<dbReference type="WBParaSite" id="nRc.2.0.1.t20894-RA">
    <property type="protein sequence ID" value="nRc.2.0.1.t20894-RA"/>
    <property type="gene ID" value="nRc.2.0.1.g20894"/>
</dbReference>